<dbReference type="Proteomes" id="UP000020103">
    <property type="component" value="Unassembled WGS sequence"/>
</dbReference>
<organism evidence="1 2">
    <name type="scientific">Mycobacteroides abscessus 21</name>
    <dbReference type="NCBI Taxonomy" id="1299324"/>
    <lineage>
        <taxon>Bacteria</taxon>
        <taxon>Bacillati</taxon>
        <taxon>Actinomycetota</taxon>
        <taxon>Actinomycetes</taxon>
        <taxon>Mycobacteriales</taxon>
        <taxon>Mycobacteriaceae</taxon>
        <taxon>Mycobacteroides</taxon>
        <taxon>Mycobacteroides abscessus</taxon>
    </lineage>
</organism>
<sequence>MTNLLRRYTPVNAAWLYGPFLTEIAEPPAIHCLYWVEDLELDKANLDPDAHNMLRAFASPGEVHKVVGVDVDTRLAAWHCQPDTQIDDNYYAEYLYSRGQVDDVLQRRRSGTAGSAPVRLDALPRRGYLEVTLDDYT</sequence>
<evidence type="ECO:0000313" key="2">
    <source>
        <dbReference type="Proteomes" id="UP000020103"/>
    </source>
</evidence>
<proteinExistence type="predicted"/>
<comment type="caution">
    <text evidence="1">The sequence shown here is derived from an EMBL/GenBank/DDBJ whole genome shotgun (WGS) entry which is preliminary data.</text>
</comment>
<evidence type="ECO:0000313" key="1">
    <source>
        <dbReference type="EMBL" id="EUA46871.1"/>
    </source>
</evidence>
<dbReference type="AlphaFoldDB" id="A0A829Q2R6"/>
<protein>
    <submittedName>
        <fullName evidence="1">Uncharacterized protein</fullName>
    </submittedName>
</protein>
<reference evidence="1 2" key="1">
    <citation type="submission" date="2013-12" db="EMBL/GenBank/DDBJ databases">
        <authorList>
            <person name="Madinger N."/>
            <person name="Lenaerts A."/>
            <person name="Ordway D."/>
            <person name="DeGroote M.A."/>
            <person name="Parker T."/>
            <person name="Sizemore C."/>
            <person name="Tallon L.J."/>
            <person name="Sadzewicz L.K."/>
            <person name="Sengamalay N."/>
            <person name="Fraser C.M."/>
            <person name="Hine E."/>
            <person name="Shefchek K.A."/>
            <person name="Das S.P."/>
            <person name="Tettelin H."/>
        </authorList>
    </citation>
    <scope>NUCLEOTIDE SEQUENCE [LARGE SCALE GENOMIC DNA]</scope>
    <source>
        <strain evidence="1 2">21</strain>
    </source>
</reference>
<gene>
    <name evidence="1" type="ORF">I543_1137</name>
</gene>
<name>A0A829Q2R6_9MYCO</name>
<accession>A0A829Q2R6</accession>
<dbReference type="EMBL" id="JAOF01000001">
    <property type="protein sequence ID" value="EUA46871.1"/>
    <property type="molecule type" value="Genomic_DNA"/>
</dbReference>